<evidence type="ECO:0000313" key="1">
    <source>
        <dbReference type="EMBL" id="EDW42796.1"/>
    </source>
</evidence>
<gene>
    <name evidence="1" type="primary">Dsec\GM26203</name>
    <name evidence="1" type="ORF">Dsec_GM26203</name>
</gene>
<evidence type="ECO:0000313" key="2">
    <source>
        <dbReference type="Proteomes" id="UP000001292"/>
    </source>
</evidence>
<name>B4HJC4_DROSE</name>
<dbReference type="STRING" id="7238.B4HJC4"/>
<sequence length="116" mass="13434">MEWNGQEERGSWICFKSTFQEKKQIEAENRKKNEAAKQAKIKGITCEDKSEGIAKKAVDLETEKKEQMMRPLQSYNLRVIDPPKVHRIPKVTPLLMQTVVIKNRKYVAVSETADNE</sequence>
<reference evidence="1 2" key="1">
    <citation type="journal article" date="2007" name="Nature">
        <title>Evolution of genes and genomes on the Drosophila phylogeny.</title>
        <authorList>
            <consortium name="Drosophila 12 Genomes Consortium"/>
            <person name="Clark A.G."/>
            <person name="Eisen M.B."/>
            <person name="Smith D.R."/>
            <person name="Bergman C.M."/>
            <person name="Oliver B."/>
            <person name="Markow T.A."/>
            <person name="Kaufman T.C."/>
            <person name="Kellis M."/>
            <person name="Gelbart W."/>
            <person name="Iyer V.N."/>
            <person name="Pollard D.A."/>
            <person name="Sackton T.B."/>
            <person name="Larracuente A.M."/>
            <person name="Singh N.D."/>
            <person name="Abad J.P."/>
            <person name="Abt D.N."/>
            <person name="Adryan B."/>
            <person name="Aguade M."/>
            <person name="Akashi H."/>
            <person name="Anderson W.W."/>
            <person name="Aquadro C.F."/>
            <person name="Ardell D.H."/>
            <person name="Arguello R."/>
            <person name="Artieri C.G."/>
            <person name="Barbash D.A."/>
            <person name="Barker D."/>
            <person name="Barsanti P."/>
            <person name="Batterham P."/>
            <person name="Batzoglou S."/>
            <person name="Begun D."/>
            <person name="Bhutkar A."/>
            <person name="Blanco E."/>
            <person name="Bosak S.A."/>
            <person name="Bradley R.K."/>
            <person name="Brand A.D."/>
            <person name="Brent M.R."/>
            <person name="Brooks A.N."/>
            <person name="Brown R.H."/>
            <person name="Butlin R.K."/>
            <person name="Caggese C."/>
            <person name="Calvi B.R."/>
            <person name="Bernardo de Carvalho A."/>
            <person name="Caspi A."/>
            <person name="Castrezana S."/>
            <person name="Celniker S.E."/>
            <person name="Chang J.L."/>
            <person name="Chapple C."/>
            <person name="Chatterji S."/>
            <person name="Chinwalla A."/>
            <person name="Civetta A."/>
            <person name="Clifton S.W."/>
            <person name="Comeron J.M."/>
            <person name="Costello J.C."/>
            <person name="Coyne J.A."/>
            <person name="Daub J."/>
            <person name="David R.G."/>
            <person name="Delcher A.L."/>
            <person name="Delehaunty K."/>
            <person name="Do C.B."/>
            <person name="Ebling H."/>
            <person name="Edwards K."/>
            <person name="Eickbush T."/>
            <person name="Evans J.D."/>
            <person name="Filipski A."/>
            <person name="Findeiss S."/>
            <person name="Freyhult E."/>
            <person name="Fulton L."/>
            <person name="Fulton R."/>
            <person name="Garcia A.C."/>
            <person name="Gardiner A."/>
            <person name="Garfield D.A."/>
            <person name="Garvin B.E."/>
            <person name="Gibson G."/>
            <person name="Gilbert D."/>
            <person name="Gnerre S."/>
            <person name="Godfrey J."/>
            <person name="Good R."/>
            <person name="Gotea V."/>
            <person name="Gravely B."/>
            <person name="Greenberg A.J."/>
            <person name="Griffiths-Jones S."/>
            <person name="Gross S."/>
            <person name="Guigo R."/>
            <person name="Gustafson E.A."/>
            <person name="Haerty W."/>
            <person name="Hahn M.W."/>
            <person name="Halligan D.L."/>
            <person name="Halpern A.L."/>
            <person name="Halter G.M."/>
            <person name="Han M.V."/>
            <person name="Heger A."/>
            <person name="Hillier L."/>
            <person name="Hinrichs A.S."/>
            <person name="Holmes I."/>
            <person name="Hoskins R.A."/>
            <person name="Hubisz M.J."/>
            <person name="Hultmark D."/>
            <person name="Huntley M.A."/>
            <person name="Jaffe D.B."/>
            <person name="Jagadeeshan S."/>
            <person name="Jeck W.R."/>
            <person name="Johnson J."/>
            <person name="Jones C.D."/>
            <person name="Jordan W.C."/>
            <person name="Karpen G.H."/>
            <person name="Kataoka E."/>
            <person name="Keightley P.D."/>
            <person name="Kheradpour P."/>
            <person name="Kirkness E.F."/>
            <person name="Koerich L.B."/>
            <person name="Kristiansen K."/>
            <person name="Kudrna D."/>
            <person name="Kulathinal R.J."/>
            <person name="Kumar S."/>
            <person name="Kwok R."/>
            <person name="Lander E."/>
            <person name="Langley C.H."/>
            <person name="Lapoint R."/>
            <person name="Lazzaro B.P."/>
            <person name="Lee S.J."/>
            <person name="Levesque L."/>
            <person name="Li R."/>
            <person name="Lin C.F."/>
            <person name="Lin M.F."/>
            <person name="Lindblad-Toh K."/>
            <person name="Llopart A."/>
            <person name="Long M."/>
            <person name="Low L."/>
            <person name="Lozovsky E."/>
            <person name="Lu J."/>
            <person name="Luo M."/>
            <person name="Machado C.A."/>
            <person name="Makalowski W."/>
            <person name="Marzo M."/>
            <person name="Matsuda M."/>
            <person name="Matzkin L."/>
            <person name="McAllister B."/>
            <person name="McBride C.S."/>
            <person name="McKernan B."/>
            <person name="McKernan K."/>
            <person name="Mendez-Lago M."/>
            <person name="Minx P."/>
            <person name="Mollenhauer M.U."/>
            <person name="Montooth K."/>
            <person name="Mount S.M."/>
            <person name="Mu X."/>
            <person name="Myers E."/>
            <person name="Negre B."/>
            <person name="Newfeld S."/>
            <person name="Nielsen R."/>
            <person name="Noor M.A."/>
            <person name="O'Grady P."/>
            <person name="Pachter L."/>
            <person name="Papaceit M."/>
            <person name="Parisi M.J."/>
            <person name="Parisi M."/>
            <person name="Parts L."/>
            <person name="Pedersen J.S."/>
            <person name="Pesole G."/>
            <person name="Phillippy A.M."/>
            <person name="Ponting C.P."/>
            <person name="Pop M."/>
            <person name="Porcelli D."/>
            <person name="Powell J.R."/>
            <person name="Prohaska S."/>
            <person name="Pruitt K."/>
            <person name="Puig M."/>
            <person name="Quesneville H."/>
            <person name="Ram K.R."/>
            <person name="Rand D."/>
            <person name="Rasmussen M.D."/>
            <person name="Reed L.K."/>
            <person name="Reenan R."/>
            <person name="Reily A."/>
            <person name="Remington K.A."/>
            <person name="Rieger T.T."/>
            <person name="Ritchie M.G."/>
            <person name="Robin C."/>
            <person name="Rogers Y.H."/>
            <person name="Rohde C."/>
            <person name="Rozas J."/>
            <person name="Rubenfield M.J."/>
            <person name="Ruiz A."/>
            <person name="Russo S."/>
            <person name="Salzberg S.L."/>
            <person name="Sanchez-Gracia A."/>
            <person name="Saranga D.J."/>
            <person name="Sato H."/>
            <person name="Schaeffer S.W."/>
            <person name="Schatz M.C."/>
            <person name="Schlenke T."/>
            <person name="Schwartz R."/>
            <person name="Segarra C."/>
            <person name="Singh R.S."/>
            <person name="Sirot L."/>
            <person name="Sirota M."/>
            <person name="Sisneros N.B."/>
            <person name="Smith C.D."/>
            <person name="Smith T.F."/>
            <person name="Spieth J."/>
            <person name="Stage D.E."/>
            <person name="Stark A."/>
            <person name="Stephan W."/>
            <person name="Strausberg R.L."/>
            <person name="Strempel S."/>
            <person name="Sturgill D."/>
            <person name="Sutton G."/>
            <person name="Sutton G.G."/>
            <person name="Tao W."/>
            <person name="Teichmann S."/>
            <person name="Tobari Y.N."/>
            <person name="Tomimura Y."/>
            <person name="Tsolas J.M."/>
            <person name="Valente V.L."/>
            <person name="Venter E."/>
            <person name="Venter J.C."/>
            <person name="Vicario S."/>
            <person name="Vieira F.G."/>
            <person name="Vilella A.J."/>
            <person name="Villasante A."/>
            <person name="Walenz B."/>
            <person name="Wang J."/>
            <person name="Wasserman M."/>
            <person name="Watts T."/>
            <person name="Wilson D."/>
            <person name="Wilson R.K."/>
            <person name="Wing R.A."/>
            <person name="Wolfner M.F."/>
            <person name="Wong A."/>
            <person name="Wong G.K."/>
            <person name="Wu C.I."/>
            <person name="Wu G."/>
            <person name="Yamamoto D."/>
            <person name="Yang H.P."/>
            <person name="Yang S.P."/>
            <person name="Yorke J.A."/>
            <person name="Yoshida K."/>
            <person name="Zdobnov E."/>
            <person name="Zhang P."/>
            <person name="Zhang Y."/>
            <person name="Zimin A.V."/>
            <person name="Baldwin J."/>
            <person name="Abdouelleil A."/>
            <person name="Abdulkadir J."/>
            <person name="Abebe A."/>
            <person name="Abera B."/>
            <person name="Abreu J."/>
            <person name="Acer S.C."/>
            <person name="Aftuck L."/>
            <person name="Alexander A."/>
            <person name="An P."/>
            <person name="Anderson E."/>
            <person name="Anderson S."/>
            <person name="Arachi H."/>
            <person name="Azer M."/>
            <person name="Bachantsang P."/>
            <person name="Barry A."/>
            <person name="Bayul T."/>
            <person name="Berlin A."/>
            <person name="Bessette D."/>
            <person name="Bloom T."/>
            <person name="Blye J."/>
            <person name="Boguslavskiy L."/>
            <person name="Bonnet C."/>
            <person name="Boukhgalter B."/>
            <person name="Bourzgui I."/>
            <person name="Brown A."/>
            <person name="Cahill P."/>
            <person name="Channer S."/>
            <person name="Cheshatsang Y."/>
            <person name="Chuda L."/>
            <person name="Citroen M."/>
            <person name="Collymore A."/>
            <person name="Cooke P."/>
            <person name="Costello M."/>
            <person name="D'Aco K."/>
            <person name="Daza R."/>
            <person name="De Haan G."/>
            <person name="DeGray S."/>
            <person name="DeMaso C."/>
            <person name="Dhargay N."/>
            <person name="Dooley K."/>
            <person name="Dooley E."/>
            <person name="Doricent M."/>
            <person name="Dorje P."/>
            <person name="Dorjee K."/>
            <person name="Dupes A."/>
            <person name="Elong R."/>
            <person name="Falk J."/>
            <person name="Farina A."/>
            <person name="Faro S."/>
            <person name="Ferguson D."/>
            <person name="Fisher S."/>
            <person name="Foley C.D."/>
            <person name="Franke A."/>
            <person name="Friedrich D."/>
            <person name="Gadbois L."/>
            <person name="Gearin G."/>
            <person name="Gearin C.R."/>
            <person name="Giannoukos G."/>
            <person name="Goode T."/>
            <person name="Graham J."/>
            <person name="Grandbois E."/>
            <person name="Grewal S."/>
            <person name="Gyaltsen K."/>
            <person name="Hafez N."/>
            <person name="Hagos B."/>
            <person name="Hall J."/>
            <person name="Henson C."/>
            <person name="Hollinger A."/>
            <person name="Honan T."/>
            <person name="Huard M.D."/>
            <person name="Hughes L."/>
            <person name="Hurhula B."/>
            <person name="Husby M.E."/>
            <person name="Kamat A."/>
            <person name="Kanga B."/>
            <person name="Kashin S."/>
            <person name="Khazanovich D."/>
            <person name="Kisner P."/>
            <person name="Lance K."/>
            <person name="Lara M."/>
            <person name="Lee W."/>
            <person name="Lennon N."/>
            <person name="Letendre F."/>
            <person name="LeVine R."/>
            <person name="Lipovsky A."/>
            <person name="Liu X."/>
            <person name="Liu J."/>
            <person name="Liu S."/>
            <person name="Lokyitsang T."/>
            <person name="Lokyitsang Y."/>
            <person name="Lubonja R."/>
            <person name="Lui A."/>
            <person name="MacDonald P."/>
            <person name="Magnisalis V."/>
            <person name="Maru K."/>
            <person name="Matthews C."/>
            <person name="McCusker W."/>
            <person name="McDonough S."/>
            <person name="Mehta T."/>
            <person name="Meldrim J."/>
            <person name="Meneus L."/>
            <person name="Mihai O."/>
            <person name="Mihalev A."/>
            <person name="Mihova T."/>
            <person name="Mittelman R."/>
            <person name="Mlenga V."/>
            <person name="Montmayeur A."/>
            <person name="Mulrain L."/>
            <person name="Navidi A."/>
            <person name="Naylor J."/>
            <person name="Negash T."/>
            <person name="Nguyen T."/>
            <person name="Nguyen N."/>
            <person name="Nicol R."/>
            <person name="Norbu C."/>
            <person name="Norbu N."/>
            <person name="Novod N."/>
            <person name="O'Neill B."/>
            <person name="Osman S."/>
            <person name="Markiewicz E."/>
            <person name="Oyono O.L."/>
            <person name="Patti C."/>
            <person name="Phunkhang P."/>
            <person name="Pierre F."/>
            <person name="Priest M."/>
            <person name="Raghuraman S."/>
            <person name="Rege F."/>
            <person name="Reyes R."/>
            <person name="Rise C."/>
            <person name="Rogov P."/>
            <person name="Ross K."/>
            <person name="Ryan E."/>
            <person name="Settipalli S."/>
            <person name="Shea T."/>
            <person name="Sherpa N."/>
            <person name="Shi L."/>
            <person name="Shih D."/>
            <person name="Sparrow T."/>
            <person name="Spaulding J."/>
            <person name="Stalker J."/>
            <person name="Stange-Thomann N."/>
            <person name="Stavropoulos S."/>
            <person name="Stone C."/>
            <person name="Strader C."/>
            <person name="Tesfaye S."/>
            <person name="Thomson T."/>
            <person name="Thoulutsang Y."/>
            <person name="Thoulutsang D."/>
            <person name="Topham K."/>
            <person name="Topping I."/>
            <person name="Tsamla T."/>
            <person name="Vassiliev H."/>
            <person name="Vo A."/>
            <person name="Wangchuk T."/>
            <person name="Wangdi T."/>
            <person name="Weiand M."/>
            <person name="Wilkinson J."/>
            <person name="Wilson A."/>
            <person name="Yadav S."/>
            <person name="Young G."/>
            <person name="Yu Q."/>
            <person name="Zembek L."/>
            <person name="Zhong D."/>
            <person name="Zimmer A."/>
            <person name="Zwirko Z."/>
            <person name="Jaffe D.B."/>
            <person name="Alvarez P."/>
            <person name="Brockman W."/>
            <person name="Butler J."/>
            <person name="Chin C."/>
            <person name="Gnerre S."/>
            <person name="Grabherr M."/>
            <person name="Kleber M."/>
            <person name="Mauceli E."/>
            <person name="MacCallum I."/>
        </authorList>
    </citation>
    <scope>NUCLEOTIDE SEQUENCE [LARGE SCALE GENOMIC DNA]</scope>
    <source>
        <strain evidence="2">Rob3c / Tucson 14021-0248.25</strain>
    </source>
</reference>
<protein>
    <submittedName>
        <fullName evidence="1">GM26203</fullName>
    </submittedName>
</protein>
<keyword evidence="2" id="KW-1185">Reference proteome</keyword>
<organism evidence="2">
    <name type="scientific">Drosophila sechellia</name>
    <name type="common">Fruit fly</name>
    <dbReference type="NCBI Taxonomy" id="7238"/>
    <lineage>
        <taxon>Eukaryota</taxon>
        <taxon>Metazoa</taxon>
        <taxon>Ecdysozoa</taxon>
        <taxon>Arthropoda</taxon>
        <taxon>Hexapoda</taxon>
        <taxon>Insecta</taxon>
        <taxon>Pterygota</taxon>
        <taxon>Neoptera</taxon>
        <taxon>Endopterygota</taxon>
        <taxon>Diptera</taxon>
        <taxon>Brachycera</taxon>
        <taxon>Muscomorpha</taxon>
        <taxon>Ephydroidea</taxon>
        <taxon>Drosophilidae</taxon>
        <taxon>Drosophila</taxon>
        <taxon>Sophophora</taxon>
    </lineage>
</organism>
<accession>B4HJC4</accession>
<dbReference type="OMA" id="CCKAKNE"/>
<dbReference type="HOGENOM" id="CLU_167085_0_0_1"/>
<dbReference type="AlphaFoldDB" id="B4HJC4"/>
<dbReference type="Proteomes" id="UP000001292">
    <property type="component" value="Unassembled WGS sequence"/>
</dbReference>
<proteinExistence type="predicted"/>
<dbReference type="EMBL" id="CH480815">
    <property type="protein sequence ID" value="EDW42796.1"/>
    <property type="molecule type" value="Genomic_DNA"/>
</dbReference>